<feature type="region of interest" description="Disordered" evidence="1">
    <location>
        <begin position="91"/>
        <end position="121"/>
    </location>
</feature>
<dbReference type="Proteomes" id="UP001221898">
    <property type="component" value="Unassembled WGS sequence"/>
</dbReference>
<protein>
    <submittedName>
        <fullName evidence="2">Uncharacterized protein</fullName>
    </submittedName>
</protein>
<proteinExistence type="predicted"/>
<sequence length="121" mass="13270">MWRRRRAVTVGLGNTLVQYASVPPRPRRGLGPERRGALWWLRCAMQHPPCACFEAGQKTSPPPTPSIYLLELALNARVGAISRERHPFRNADSTGIALDGHAGGVRHAERTPAGRPKTSSI</sequence>
<organism evidence="2 3">
    <name type="scientific">Aldrovandia affinis</name>
    <dbReference type="NCBI Taxonomy" id="143900"/>
    <lineage>
        <taxon>Eukaryota</taxon>
        <taxon>Metazoa</taxon>
        <taxon>Chordata</taxon>
        <taxon>Craniata</taxon>
        <taxon>Vertebrata</taxon>
        <taxon>Euteleostomi</taxon>
        <taxon>Actinopterygii</taxon>
        <taxon>Neopterygii</taxon>
        <taxon>Teleostei</taxon>
        <taxon>Notacanthiformes</taxon>
        <taxon>Halosauridae</taxon>
        <taxon>Aldrovandia</taxon>
    </lineage>
</organism>
<evidence type="ECO:0000313" key="3">
    <source>
        <dbReference type="Proteomes" id="UP001221898"/>
    </source>
</evidence>
<keyword evidence="3" id="KW-1185">Reference proteome</keyword>
<dbReference type="AlphaFoldDB" id="A0AAD7S1G8"/>
<comment type="caution">
    <text evidence="2">The sequence shown here is derived from an EMBL/GenBank/DDBJ whole genome shotgun (WGS) entry which is preliminary data.</text>
</comment>
<evidence type="ECO:0000256" key="1">
    <source>
        <dbReference type="SAM" id="MobiDB-lite"/>
    </source>
</evidence>
<name>A0AAD7S1G8_9TELE</name>
<gene>
    <name evidence="2" type="ORF">AAFF_G00049500</name>
</gene>
<evidence type="ECO:0000313" key="2">
    <source>
        <dbReference type="EMBL" id="KAJ8394145.1"/>
    </source>
</evidence>
<dbReference type="EMBL" id="JAINUG010000129">
    <property type="protein sequence ID" value="KAJ8394145.1"/>
    <property type="molecule type" value="Genomic_DNA"/>
</dbReference>
<accession>A0AAD7S1G8</accession>
<reference evidence="2" key="1">
    <citation type="journal article" date="2023" name="Science">
        <title>Genome structures resolve the early diversification of teleost fishes.</title>
        <authorList>
            <person name="Parey E."/>
            <person name="Louis A."/>
            <person name="Montfort J."/>
            <person name="Bouchez O."/>
            <person name="Roques C."/>
            <person name="Iampietro C."/>
            <person name="Lluch J."/>
            <person name="Castinel A."/>
            <person name="Donnadieu C."/>
            <person name="Desvignes T."/>
            <person name="Floi Bucao C."/>
            <person name="Jouanno E."/>
            <person name="Wen M."/>
            <person name="Mejri S."/>
            <person name="Dirks R."/>
            <person name="Jansen H."/>
            <person name="Henkel C."/>
            <person name="Chen W.J."/>
            <person name="Zahm M."/>
            <person name="Cabau C."/>
            <person name="Klopp C."/>
            <person name="Thompson A.W."/>
            <person name="Robinson-Rechavi M."/>
            <person name="Braasch I."/>
            <person name="Lecointre G."/>
            <person name="Bobe J."/>
            <person name="Postlethwait J.H."/>
            <person name="Berthelot C."/>
            <person name="Roest Crollius H."/>
            <person name="Guiguen Y."/>
        </authorList>
    </citation>
    <scope>NUCLEOTIDE SEQUENCE</scope>
    <source>
        <strain evidence="2">NC1722</strain>
    </source>
</reference>